<gene>
    <name evidence="1" type="ORF">SGL43_06044</name>
</gene>
<name>A0ABN8V806_STRGL</name>
<keyword evidence="2" id="KW-1185">Reference proteome</keyword>
<evidence type="ECO:0000313" key="2">
    <source>
        <dbReference type="Proteomes" id="UP001154015"/>
    </source>
</evidence>
<comment type="caution">
    <text evidence="1">The sequence shown here is derived from an EMBL/GenBank/DDBJ whole genome shotgun (WGS) entry which is preliminary data.</text>
</comment>
<dbReference type="RefSeq" id="WP_318575342.1">
    <property type="nucleotide sequence ID" value="NZ_CAKXYP010000021.1"/>
</dbReference>
<protein>
    <submittedName>
        <fullName evidence="1">Uncharacterized protein</fullName>
    </submittedName>
</protein>
<proteinExistence type="predicted"/>
<organism evidence="1 2">
    <name type="scientific">Streptomyces globisporus</name>
    <dbReference type="NCBI Taxonomy" id="1908"/>
    <lineage>
        <taxon>Bacteria</taxon>
        <taxon>Bacillati</taxon>
        <taxon>Actinomycetota</taxon>
        <taxon>Actinomycetes</taxon>
        <taxon>Kitasatosporales</taxon>
        <taxon>Streptomycetaceae</taxon>
        <taxon>Streptomyces</taxon>
    </lineage>
</organism>
<reference evidence="1" key="1">
    <citation type="submission" date="2022-03" db="EMBL/GenBank/DDBJ databases">
        <authorList>
            <person name="Leyn A S."/>
        </authorList>
    </citation>
    <scope>NUCLEOTIDE SEQUENCE</scope>
    <source>
        <strain evidence="1">Streptomyces globisporus 4-3</strain>
    </source>
</reference>
<dbReference type="Proteomes" id="UP001154015">
    <property type="component" value="Unassembled WGS sequence"/>
</dbReference>
<sequence length="51" mass="5441">MTWDEWEQAKARAQQGTAMELNEVAPERGGSGDGDMVVHDNVLRAKGLAGG</sequence>
<evidence type="ECO:0000313" key="1">
    <source>
        <dbReference type="EMBL" id="CAH9418992.1"/>
    </source>
</evidence>
<accession>A0ABN8V806</accession>
<dbReference type="EMBL" id="CAKXYP010000021">
    <property type="protein sequence ID" value="CAH9418992.1"/>
    <property type="molecule type" value="Genomic_DNA"/>
</dbReference>